<feature type="transmembrane region" description="Helical" evidence="8">
    <location>
        <begin position="386"/>
        <end position="408"/>
    </location>
</feature>
<dbReference type="SUPFAM" id="SSF103473">
    <property type="entry name" value="MFS general substrate transporter"/>
    <property type="match status" value="1"/>
</dbReference>
<keyword evidence="5 8" id="KW-1133">Transmembrane helix</keyword>
<feature type="transmembrane region" description="Helical" evidence="8">
    <location>
        <begin position="355"/>
        <end position="380"/>
    </location>
</feature>
<evidence type="ECO:0000313" key="11">
    <source>
        <dbReference type="Proteomes" id="UP001183176"/>
    </source>
</evidence>
<feature type="transmembrane region" description="Helical" evidence="8">
    <location>
        <begin position="446"/>
        <end position="466"/>
    </location>
</feature>
<feature type="transmembrane region" description="Helical" evidence="8">
    <location>
        <begin position="249"/>
        <end position="268"/>
    </location>
</feature>
<evidence type="ECO:0000256" key="8">
    <source>
        <dbReference type="SAM" id="Phobius"/>
    </source>
</evidence>
<feature type="transmembrane region" description="Helical" evidence="8">
    <location>
        <begin position="217"/>
        <end position="243"/>
    </location>
</feature>
<evidence type="ECO:0000256" key="6">
    <source>
        <dbReference type="ARBA" id="ARBA00023136"/>
    </source>
</evidence>
<feature type="transmembrane region" description="Helical" evidence="8">
    <location>
        <begin position="159"/>
        <end position="178"/>
    </location>
</feature>
<reference evidence="11" key="1">
    <citation type="submission" date="2023-07" db="EMBL/GenBank/DDBJ databases">
        <title>30 novel species of actinomycetes from the DSMZ collection.</title>
        <authorList>
            <person name="Nouioui I."/>
        </authorList>
    </citation>
    <scope>NUCLEOTIDE SEQUENCE [LARGE SCALE GENOMIC DNA]</scope>
    <source>
        <strain evidence="11">DSM 44399</strain>
    </source>
</reference>
<dbReference type="InterPro" id="IPR020846">
    <property type="entry name" value="MFS_dom"/>
</dbReference>
<dbReference type="Gene3D" id="1.20.1250.20">
    <property type="entry name" value="MFS general substrate transporter like domains"/>
    <property type="match status" value="1"/>
</dbReference>
<feature type="domain" description="Major facilitator superfamily (MFS) profile" evidence="9">
    <location>
        <begin position="93"/>
        <end position="544"/>
    </location>
</feature>
<accession>A0ABU2JCZ1</accession>
<dbReference type="InterPro" id="IPR005829">
    <property type="entry name" value="Sugar_transporter_CS"/>
</dbReference>
<name>A0ABU2JCZ1_9ACTN</name>
<dbReference type="InterPro" id="IPR004638">
    <property type="entry name" value="EmrB-like"/>
</dbReference>
<organism evidence="10 11">
    <name type="scientific">Jatrophihabitans lederbergiae</name>
    <dbReference type="NCBI Taxonomy" id="3075547"/>
    <lineage>
        <taxon>Bacteria</taxon>
        <taxon>Bacillati</taxon>
        <taxon>Actinomycetota</taxon>
        <taxon>Actinomycetes</taxon>
        <taxon>Jatrophihabitantales</taxon>
        <taxon>Jatrophihabitantaceae</taxon>
        <taxon>Jatrophihabitans</taxon>
    </lineage>
</organism>
<feature type="transmembrane region" description="Helical" evidence="8">
    <location>
        <begin position="93"/>
        <end position="116"/>
    </location>
</feature>
<feature type="transmembrane region" description="Helical" evidence="8">
    <location>
        <begin position="522"/>
        <end position="542"/>
    </location>
</feature>
<protein>
    <submittedName>
        <fullName evidence="10">DHA2 family efflux MFS transporter permease subunit</fullName>
    </submittedName>
</protein>
<keyword evidence="2" id="KW-0813">Transport</keyword>
<evidence type="ECO:0000256" key="1">
    <source>
        <dbReference type="ARBA" id="ARBA00004651"/>
    </source>
</evidence>
<feature type="compositionally biased region" description="Basic and acidic residues" evidence="7">
    <location>
        <begin position="9"/>
        <end position="19"/>
    </location>
</feature>
<dbReference type="EMBL" id="JAVREH010000023">
    <property type="protein sequence ID" value="MDT0262861.1"/>
    <property type="molecule type" value="Genomic_DNA"/>
</dbReference>
<dbReference type="InterPro" id="IPR011701">
    <property type="entry name" value="MFS"/>
</dbReference>
<feature type="transmembrane region" description="Helical" evidence="8">
    <location>
        <begin position="128"/>
        <end position="147"/>
    </location>
</feature>
<feature type="transmembrane region" description="Helical" evidence="8">
    <location>
        <begin position="420"/>
        <end position="440"/>
    </location>
</feature>
<dbReference type="NCBIfam" id="TIGR00711">
    <property type="entry name" value="efflux_EmrB"/>
    <property type="match status" value="1"/>
</dbReference>
<feature type="transmembrane region" description="Helical" evidence="8">
    <location>
        <begin position="184"/>
        <end position="205"/>
    </location>
</feature>
<dbReference type="PANTHER" id="PTHR42718:SF39">
    <property type="entry name" value="ACTINORHODIN TRANSPORTER-RELATED"/>
    <property type="match status" value="1"/>
</dbReference>
<sequence length="567" mass="58903">MTLPSSERPGVDSRADSGPRGRHSSGAVANPVPAAELIRALSEELPAGAASSDGSAGHAADPPAADPKAADPLPTPNSSDGPDYVADPNRWKALAICLVGGFMVLLDVSIVNVALRSINQGLHASGDAIQWVLSGYSLTFGLLLVPAGRLGDARGRRRLFIAGLLSFTLASALCGAAQNSTWLVTARLVQGLAAGLLTPQISALIQQLFRGRERGKAFGLFGAVVGISTALGPLIGGLLIQVFGEAEGWRYVFYVNLPIGLIAVPFALKLLPGASAEQRKRKHDFDPVGVILLGVGIVVLLLPLVQEQSWKGSAKWLLIPAAVVILAGFLAWEVHYRNRGRDALVDLTLFRLRSFSFGSSMITVYFAGFTSLFFVLTLLLQFGLGYSALLAGVVSLPFALGSGLAAALAGRVVHRFGRSLIVIGLTLVVVGYLGVIVAVREVPTHNTGWALLAPLLIGGAGSGMVISPNQTLTLAEVPVRQGGTAGGLIQVGQRIGASIGIAAVGSVFYSELASSHGSYNKSLQHGLVVAVGFLLVALLLAAGDAVWRTRQTSDPAPEKLAQEPAAA</sequence>
<dbReference type="Gene3D" id="1.20.1720.10">
    <property type="entry name" value="Multidrug resistance protein D"/>
    <property type="match status" value="1"/>
</dbReference>
<keyword evidence="3" id="KW-1003">Cell membrane</keyword>
<dbReference type="CDD" id="cd17321">
    <property type="entry name" value="MFS_MMR_MDR_like"/>
    <property type="match status" value="1"/>
</dbReference>
<dbReference type="PROSITE" id="PS50850">
    <property type="entry name" value="MFS"/>
    <property type="match status" value="1"/>
</dbReference>
<feature type="transmembrane region" description="Helical" evidence="8">
    <location>
        <begin position="288"/>
        <end position="305"/>
    </location>
</feature>
<dbReference type="PROSITE" id="PS00217">
    <property type="entry name" value="SUGAR_TRANSPORT_2"/>
    <property type="match status" value="1"/>
</dbReference>
<comment type="caution">
    <text evidence="10">The sequence shown here is derived from an EMBL/GenBank/DDBJ whole genome shotgun (WGS) entry which is preliminary data.</text>
</comment>
<comment type="subcellular location">
    <subcellularLocation>
        <location evidence="1">Cell membrane</location>
        <topology evidence="1">Multi-pass membrane protein</topology>
    </subcellularLocation>
</comment>
<feature type="transmembrane region" description="Helical" evidence="8">
    <location>
        <begin position="317"/>
        <end position="334"/>
    </location>
</feature>
<evidence type="ECO:0000256" key="5">
    <source>
        <dbReference type="ARBA" id="ARBA00022989"/>
    </source>
</evidence>
<feature type="compositionally biased region" description="Low complexity" evidence="7">
    <location>
        <begin position="47"/>
        <end position="72"/>
    </location>
</feature>
<feature type="region of interest" description="Disordered" evidence="7">
    <location>
        <begin position="1"/>
        <end position="31"/>
    </location>
</feature>
<evidence type="ECO:0000256" key="4">
    <source>
        <dbReference type="ARBA" id="ARBA00022692"/>
    </source>
</evidence>
<keyword evidence="4 8" id="KW-0812">Transmembrane</keyword>
<evidence type="ECO:0000256" key="3">
    <source>
        <dbReference type="ARBA" id="ARBA00022475"/>
    </source>
</evidence>
<evidence type="ECO:0000256" key="2">
    <source>
        <dbReference type="ARBA" id="ARBA00022448"/>
    </source>
</evidence>
<feature type="region of interest" description="Disordered" evidence="7">
    <location>
        <begin position="46"/>
        <end position="84"/>
    </location>
</feature>
<keyword evidence="11" id="KW-1185">Reference proteome</keyword>
<dbReference type="Proteomes" id="UP001183176">
    <property type="component" value="Unassembled WGS sequence"/>
</dbReference>
<feature type="transmembrane region" description="Helical" evidence="8">
    <location>
        <begin position="487"/>
        <end position="510"/>
    </location>
</feature>
<evidence type="ECO:0000256" key="7">
    <source>
        <dbReference type="SAM" id="MobiDB-lite"/>
    </source>
</evidence>
<proteinExistence type="predicted"/>
<evidence type="ECO:0000313" key="10">
    <source>
        <dbReference type="EMBL" id="MDT0262861.1"/>
    </source>
</evidence>
<dbReference type="PANTHER" id="PTHR42718">
    <property type="entry name" value="MAJOR FACILITATOR SUPERFAMILY MULTIDRUG TRANSPORTER MFSC"/>
    <property type="match status" value="1"/>
</dbReference>
<keyword evidence="6 8" id="KW-0472">Membrane</keyword>
<dbReference type="InterPro" id="IPR036259">
    <property type="entry name" value="MFS_trans_sf"/>
</dbReference>
<dbReference type="PRINTS" id="PR01036">
    <property type="entry name" value="TCRTETB"/>
</dbReference>
<gene>
    <name evidence="10" type="ORF">RM423_15805</name>
</gene>
<dbReference type="Pfam" id="PF07690">
    <property type="entry name" value="MFS_1"/>
    <property type="match status" value="1"/>
</dbReference>
<evidence type="ECO:0000259" key="9">
    <source>
        <dbReference type="PROSITE" id="PS50850"/>
    </source>
</evidence>